<evidence type="ECO:0000313" key="6">
    <source>
        <dbReference type="Proteomes" id="UP001278766"/>
    </source>
</evidence>
<protein>
    <recommendedName>
        <fullName evidence="4">NmrA-like domain-containing protein</fullName>
    </recommendedName>
</protein>
<proteinExistence type="inferred from homology"/>
<dbReference type="Gene3D" id="3.40.50.720">
    <property type="entry name" value="NAD(P)-binding Rossmann-like Domain"/>
    <property type="match status" value="1"/>
</dbReference>
<feature type="domain" description="NmrA-like" evidence="4">
    <location>
        <begin position="3"/>
        <end position="236"/>
    </location>
</feature>
<keyword evidence="3" id="KW-0560">Oxidoreductase</keyword>
<evidence type="ECO:0000259" key="4">
    <source>
        <dbReference type="Pfam" id="PF05368"/>
    </source>
</evidence>
<keyword evidence="2" id="KW-0521">NADP</keyword>
<organism evidence="5 6">
    <name type="scientific">Chaetomium fimeti</name>
    <dbReference type="NCBI Taxonomy" id="1854472"/>
    <lineage>
        <taxon>Eukaryota</taxon>
        <taxon>Fungi</taxon>
        <taxon>Dikarya</taxon>
        <taxon>Ascomycota</taxon>
        <taxon>Pezizomycotina</taxon>
        <taxon>Sordariomycetes</taxon>
        <taxon>Sordariomycetidae</taxon>
        <taxon>Sordariales</taxon>
        <taxon>Chaetomiaceae</taxon>
        <taxon>Chaetomium</taxon>
    </lineage>
</organism>
<dbReference type="Proteomes" id="UP001278766">
    <property type="component" value="Unassembled WGS sequence"/>
</dbReference>
<evidence type="ECO:0000313" key="5">
    <source>
        <dbReference type="EMBL" id="KAK3291660.1"/>
    </source>
</evidence>
<accession>A0AAE0H8H7</accession>
<dbReference type="RefSeq" id="XP_062655174.1">
    <property type="nucleotide sequence ID" value="XM_062804731.1"/>
</dbReference>
<dbReference type="InterPro" id="IPR051609">
    <property type="entry name" value="NmrA/Isoflavone_reductase-like"/>
</dbReference>
<dbReference type="Gene3D" id="3.90.25.10">
    <property type="entry name" value="UDP-galactose 4-epimerase, domain 1"/>
    <property type="match status" value="1"/>
</dbReference>
<dbReference type="PANTHER" id="PTHR47706:SF4">
    <property type="entry name" value="NMRA-LIKE DOMAIN-CONTAINING PROTEIN"/>
    <property type="match status" value="1"/>
</dbReference>
<gene>
    <name evidence="5" type="ORF">B0H64DRAFT_409694</name>
</gene>
<comment type="caution">
    <text evidence="5">The sequence shown here is derived from an EMBL/GenBank/DDBJ whole genome shotgun (WGS) entry which is preliminary data.</text>
</comment>
<dbReference type="PANTHER" id="PTHR47706">
    <property type="entry name" value="NMRA-LIKE FAMILY PROTEIN"/>
    <property type="match status" value="1"/>
</dbReference>
<dbReference type="SUPFAM" id="SSF51735">
    <property type="entry name" value="NAD(P)-binding Rossmann-fold domains"/>
    <property type="match status" value="1"/>
</dbReference>
<comment type="similarity">
    <text evidence="1">Belongs to the NmrA-type oxidoreductase family. Isoflavone reductase subfamily.</text>
</comment>
<reference evidence="5" key="1">
    <citation type="journal article" date="2023" name="Mol. Phylogenet. Evol.">
        <title>Genome-scale phylogeny and comparative genomics of the fungal order Sordariales.</title>
        <authorList>
            <person name="Hensen N."/>
            <person name="Bonometti L."/>
            <person name="Westerberg I."/>
            <person name="Brannstrom I.O."/>
            <person name="Guillou S."/>
            <person name="Cros-Aarteil S."/>
            <person name="Calhoun S."/>
            <person name="Haridas S."/>
            <person name="Kuo A."/>
            <person name="Mondo S."/>
            <person name="Pangilinan J."/>
            <person name="Riley R."/>
            <person name="LaButti K."/>
            <person name="Andreopoulos B."/>
            <person name="Lipzen A."/>
            <person name="Chen C."/>
            <person name="Yan M."/>
            <person name="Daum C."/>
            <person name="Ng V."/>
            <person name="Clum A."/>
            <person name="Steindorff A."/>
            <person name="Ohm R.A."/>
            <person name="Martin F."/>
            <person name="Silar P."/>
            <person name="Natvig D.O."/>
            <person name="Lalanne C."/>
            <person name="Gautier V."/>
            <person name="Ament-Velasquez S.L."/>
            <person name="Kruys A."/>
            <person name="Hutchinson M.I."/>
            <person name="Powell A.J."/>
            <person name="Barry K."/>
            <person name="Miller A.N."/>
            <person name="Grigoriev I.V."/>
            <person name="Debuchy R."/>
            <person name="Gladieux P."/>
            <person name="Hiltunen Thoren M."/>
            <person name="Johannesson H."/>
        </authorList>
    </citation>
    <scope>NUCLEOTIDE SEQUENCE</scope>
    <source>
        <strain evidence="5">CBS 168.71</strain>
    </source>
</reference>
<reference evidence="5" key="2">
    <citation type="submission" date="2023-06" db="EMBL/GenBank/DDBJ databases">
        <authorList>
            <consortium name="Lawrence Berkeley National Laboratory"/>
            <person name="Haridas S."/>
            <person name="Hensen N."/>
            <person name="Bonometti L."/>
            <person name="Westerberg I."/>
            <person name="Brannstrom I.O."/>
            <person name="Guillou S."/>
            <person name="Cros-Aarteil S."/>
            <person name="Calhoun S."/>
            <person name="Kuo A."/>
            <person name="Mondo S."/>
            <person name="Pangilinan J."/>
            <person name="Riley R."/>
            <person name="Labutti K."/>
            <person name="Andreopoulos B."/>
            <person name="Lipzen A."/>
            <person name="Chen C."/>
            <person name="Yanf M."/>
            <person name="Daum C."/>
            <person name="Ng V."/>
            <person name="Clum A."/>
            <person name="Steindorff A."/>
            <person name="Ohm R."/>
            <person name="Martin F."/>
            <person name="Silar P."/>
            <person name="Natvig D."/>
            <person name="Lalanne C."/>
            <person name="Gautier V."/>
            <person name="Ament-Velasquez S.L."/>
            <person name="Kruys A."/>
            <person name="Hutchinson M.I."/>
            <person name="Powell A.J."/>
            <person name="Barry K."/>
            <person name="Miller A.N."/>
            <person name="Grigoriev I.V."/>
            <person name="Debuchy R."/>
            <person name="Gladieux P."/>
            <person name="Thoren M.H."/>
            <person name="Johannesson H."/>
        </authorList>
    </citation>
    <scope>NUCLEOTIDE SEQUENCE</scope>
    <source>
        <strain evidence="5">CBS 168.71</strain>
    </source>
</reference>
<dbReference type="Pfam" id="PF05368">
    <property type="entry name" value="NmrA"/>
    <property type="match status" value="1"/>
</dbReference>
<sequence length="320" mass="35517">MVKIAIAGGGGSLGQEVIDVLVATKKHDIIILSRRDAPAEKSDSAVTWTKTNYSVDELTSILQGVNVVISFFSPSNDQAEAERAQKALIDASIKAGVKRFAPSEWVTKGGYENMAGYAYKAKTRRYLEDINKDGKVLEYCLFQPGLFSNYLTFPHQTYKHITPIEMVFDFQNRRALIRDGGEDDHIVLTTAQDVANVVARAVEFEGEWPVEGGMRGSRLSVRELVVLGEKIRGGPFDVEKLKMEDLRSGNCTSSWLPVAGHPSIAPEDKEAAAKMITAGMLLMIGTQSFDCGDEWNRLLPDYKFTSAEEFLARVWKEGKW</sequence>
<evidence type="ECO:0000256" key="3">
    <source>
        <dbReference type="ARBA" id="ARBA00023002"/>
    </source>
</evidence>
<dbReference type="InterPro" id="IPR008030">
    <property type="entry name" value="NmrA-like"/>
</dbReference>
<evidence type="ECO:0000256" key="1">
    <source>
        <dbReference type="ARBA" id="ARBA00005725"/>
    </source>
</evidence>
<dbReference type="AlphaFoldDB" id="A0AAE0H8H7"/>
<dbReference type="EMBL" id="JAUEPN010000009">
    <property type="protein sequence ID" value="KAK3291660.1"/>
    <property type="molecule type" value="Genomic_DNA"/>
</dbReference>
<dbReference type="GeneID" id="87841679"/>
<dbReference type="GO" id="GO:0016491">
    <property type="term" value="F:oxidoreductase activity"/>
    <property type="evidence" value="ECO:0007669"/>
    <property type="project" value="UniProtKB-KW"/>
</dbReference>
<keyword evidence="6" id="KW-1185">Reference proteome</keyword>
<evidence type="ECO:0000256" key="2">
    <source>
        <dbReference type="ARBA" id="ARBA00022857"/>
    </source>
</evidence>
<name>A0AAE0H8H7_9PEZI</name>
<dbReference type="InterPro" id="IPR036291">
    <property type="entry name" value="NAD(P)-bd_dom_sf"/>
</dbReference>